<reference evidence="1" key="1">
    <citation type="submission" date="2023-10" db="EMBL/GenBank/DDBJ databases">
        <authorList>
            <person name="Domelevo Entfellner J.-B."/>
        </authorList>
    </citation>
    <scope>NUCLEOTIDE SEQUENCE</scope>
</reference>
<gene>
    <name evidence="1" type="ORF">AYBTSS11_LOCUS27708</name>
</gene>
<organism evidence="1 2">
    <name type="scientific">Sphenostylis stenocarpa</name>
    <dbReference type="NCBI Taxonomy" id="92480"/>
    <lineage>
        <taxon>Eukaryota</taxon>
        <taxon>Viridiplantae</taxon>
        <taxon>Streptophyta</taxon>
        <taxon>Embryophyta</taxon>
        <taxon>Tracheophyta</taxon>
        <taxon>Spermatophyta</taxon>
        <taxon>Magnoliopsida</taxon>
        <taxon>eudicotyledons</taxon>
        <taxon>Gunneridae</taxon>
        <taxon>Pentapetalae</taxon>
        <taxon>rosids</taxon>
        <taxon>fabids</taxon>
        <taxon>Fabales</taxon>
        <taxon>Fabaceae</taxon>
        <taxon>Papilionoideae</taxon>
        <taxon>50 kb inversion clade</taxon>
        <taxon>NPAAA clade</taxon>
        <taxon>indigoferoid/millettioid clade</taxon>
        <taxon>Phaseoleae</taxon>
        <taxon>Sphenostylis</taxon>
    </lineage>
</organism>
<sequence length="77" mass="8650">MRGVAVVWAGHYPTGKRREHPGTTRVLTRFYGPQHSTAEDLGVRAKGEWIRLRALTQPVGSTQLSPHCHCFHTAPYL</sequence>
<keyword evidence="2" id="KW-1185">Reference proteome</keyword>
<dbReference type="Gramene" id="rna-AYBTSS11_LOCUS27708">
    <property type="protein sequence ID" value="CAJ1975582.1"/>
    <property type="gene ID" value="gene-AYBTSS11_LOCUS27708"/>
</dbReference>
<dbReference type="AlphaFoldDB" id="A0AA86SZ54"/>
<protein>
    <submittedName>
        <fullName evidence="1">Uncharacterized protein</fullName>
    </submittedName>
</protein>
<proteinExistence type="predicted"/>
<evidence type="ECO:0000313" key="1">
    <source>
        <dbReference type="EMBL" id="CAJ1975582.1"/>
    </source>
</evidence>
<dbReference type="Proteomes" id="UP001189624">
    <property type="component" value="Chromosome 9"/>
</dbReference>
<dbReference type="EMBL" id="OY731406">
    <property type="protein sequence ID" value="CAJ1975582.1"/>
    <property type="molecule type" value="Genomic_DNA"/>
</dbReference>
<evidence type="ECO:0000313" key="2">
    <source>
        <dbReference type="Proteomes" id="UP001189624"/>
    </source>
</evidence>
<name>A0AA86SZ54_9FABA</name>
<accession>A0AA86SZ54</accession>